<evidence type="ECO:0000313" key="11">
    <source>
        <dbReference type="Proteomes" id="UP001597283"/>
    </source>
</evidence>
<dbReference type="Pfam" id="PF22692">
    <property type="entry name" value="LlgE_F_G_D1"/>
    <property type="match status" value="1"/>
</dbReference>
<dbReference type="Pfam" id="PF07559">
    <property type="entry name" value="FlgE_D2"/>
    <property type="match status" value="1"/>
</dbReference>
<keyword evidence="10" id="KW-0966">Cell projection</keyword>
<feature type="domain" description="Flagellar basal-body/hook protein C-terminal" evidence="7">
    <location>
        <begin position="397"/>
        <end position="440"/>
    </location>
</feature>
<keyword evidence="4 5" id="KW-0975">Bacterial flagellum</keyword>
<comment type="function">
    <text evidence="5">A flexible structure which links the flagellar filament to the drive apparatus in the basal body.</text>
</comment>
<evidence type="ECO:0000259" key="9">
    <source>
        <dbReference type="Pfam" id="PF22692"/>
    </source>
</evidence>
<sequence>MTFYTSLSGLQASQTEMATISHNLANVSTNGFKKSRVEFADVMASNVSISPTQMIGSGTVVKAVRQQFSQGGSQQSTNSLDMLISGEGFFAVKPDLNSAKVAFTRNGAFFVDNDRYVTDANGGKLQVYPVDGSGTVVATGLDSVVSLRLPATSGTPSATTKTELSVNLSANASIPKDSQIFNNGGPAYKFDRFNPATYNNSSQTTIFDALGNAQTMTNYYVRDTASTGAGTTSTWKVYTFVGSDQLSSGGVKGPMTMTFDDKGKLTGVANANGGTGTPATKVTFDGFTPASATTSQTVSLDFGSLTTQLSSPFVKNSETQDGRAIGQIESVTISEYGVVSASFSNGDTQALGKVALANFSNPSGLRQLGKSYWSATGVSGEAKLGEAGGNGFGNLSTGAIERSNVDITEELVGLIAAQRNFQANAKSLETSSQISQTIFNIRS</sequence>
<organism evidence="10 11">
    <name type="scientific">Sphingomonas floccifaciens</name>
    <dbReference type="NCBI Taxonomy" id="1844115"/>
    <lineage>
        <taxon>Bacteria</taxon>
        <taxon>Pseudomonadati</taxon>
        <taxon>Pseudomonadota</taxon>
        <taxon>Alphaproteobacteria</taxon>
        <taxon>Sphingomonadales</taxon>
        <taxon>Sphingomonadaceae</taxon>
        <taxon>Sphingomonas</taxon>
    </lineage>
</organism>
<evidence type="ECO:0000256" key="5">
    <source>
        <dbReference type="RuleBase" id="RU362116"/>
    </source>
</evidence>
<dbReference type="InterPro" id="IPR001444">
    <property type="entry name" value="Flag_bb_rod_N"/>
</dbReference>
<dbReference type="InterPro" id="IPR037925">
    <property type="entry name" value="FlgE/F/G-like"/>
</dbReference>
<evidence type="ECO:0000313" key="10">
    <source>
        <dbReference type="EMBL" id="MFD1786091.1"/>
    </source>
</evidence>
<reference evidence="11" key="1">
    <citation type="journal article" date="2019" name="Int. J. Syst. Evol. Microbiol.">
        <title>The Global Catalogue of Microorganisms (GCM) 10K type strain sequencing project: providing services to taxonomists for standard genome sequencing and annotation.</title>
        <authorList>
            <consortium name="The Broad Institute Genomics Platform"/>
            <consortium name="The Broad Institute Genome Sequencing Center for Infectious Disease"/>
            <person name="Wu L."/>
            <person name="Ma J."/>
        </authorList>
    </citation>
    <scope>NUCLEOTIDE SEQUENCE [LARGE SCALE GENOMIC DNA]</scope>
    <source>
        <strain evidence="11">Q85</strain>
    </source>
</reference>
<dbReference type="NCBIfam" id="TIGR03506">
    <property type="entry name" value="FlgEFG_subfam"/>
    <property type="match status" value="1"/>
</dbReference>
<evidence type="ECO:0000259" key="7">
    <source>
        <dbReference type="Pfam" id="PF06429"/>
    </source>
</evidence>
<dbReference type="EMBL" id="JBHUFC010000001">
    <property type="protein sequence ID" value="MFD1786091.1"/>
    <property type="molecule type" value="Genomic_DNA"/>
</dbReference>
<comment type="caution">
    <text evidence="10">The sequence shown here is derived from an EMBL/GenBank/DDBJ whole genome shotgun (WGS) entry which is preliminary data.</text>
</comment>
<evidence type="ECO:0000256" key="1">
    <source>
        <dbReference type="ARBA" id="ARBA00004117"/>
    </source>
</evidence>
<dbReference type="PANTHER" id="PTHR30435:SF1">
    <property type="entry name" value="FLAGELLAR HOOK PROTEIN FLGE"/>
    <property type="match status" value="1"/>
</dbReference>
<feature type="domain" description="Flagellar hook protein FlgE/F/G-like D1" evidence="9">
    <location>
        <begin position="84"/>
        <end position="127"/>
    </location>
</feature>
<dbReference type="InterPro" id="IPR053967">
    <property type="entry name" value="LlgE_F_G-like_D1"/>
</dbReference>
<dbReference type="InterPro" id="IPR020013">
    <property type="entry name" value="Flagellar_FlgE/F/G"/>
</dbReference>
<dbReference type="Proteomes" id="UP001597283">
    <property type="component" value="Unassembled WGS sequence"/>
</dbReference>
<keyword evidence="10" id="KW-0969">Cilium</keyword>
<dbReference type="SUPFAM" id="SSF117143">
    <property type="entry name" value="Flagellar hook protein flgE"/>
    <property type="match status" value="1"/>
</dbReference>
<dbReference type="Pfam" id="PF06429">
    <property type="entry name" value="Flg_bbr_C"/>
    <property type="match status" value="1"/>
</dbReference>
<gene>
    <name evidence="10" type="ORF">ACFSC3_00755</name>
</gene>
<feature type="domain" description="Flagellar hook protein FlgE D2" evidence="8">
    <location>
        <begin position="186"/>
        <end position="322"/>
    </location>
</feature>
<dbReference type="InterPro" id="IPR010930">
    <property type="entry name" value="Flg_bb/hook_C_dom"/>
</dbReference>
<dbReference type="InterPro" id="IPR011491">
    <property type="entry name" value="FlgE_D2"/>
</dbReference>
<comment type="subcellular location">
    <subcellularLocation>
        <location evidence="1 5">Bacterial flagellum basal body</location>
    </subcellularLocation>
</comment>
<accession>A0ABW4N7T3</accession>
<protein>
    <recommendedName>
        <fullName evidence="3 5">Flagellar hook protein FlgE</fullName>
    </recommendedName>
</protein>
<feature type="domain" description="Flagellar basal body rod protein N-terminal" evidence="6">
    <location>
        <begin position="3"/>
        <end position="33"/>
    </location>
</feature>
<dbReference type="Gene3D" id="2.60.98.20">
    <property type="entry name" value="Flagellar hook protein FlgE"/>
    <property type="match status" value="1"/>
</dbReference>
<dbReference type="InterPro" id="IPR037058">
    <property type="entry name" value="Falgellar_hook_FlgE_sf"/>
</dbReference>
<dbReference type="PANTHER" id="PTHR30435">
    <property type="entry name" value="FLAGELLAR PROTEIN"/>
    <property type="match status" value="1"/>
</dbReference>
<evidence type="ECO:0000256" key="4">
    <source>
        <dbReference type="ARBA" id="ARBA00023143"/>
    </source>
</evidence>
<keyword evidence="10" id="KW-0282">Flagellum</keyword>
<evidence type="ECO:0000259" key="8">
    <source>
        <dbReference type="Pfam" id="PF07559"/>
    </source>
</evidence>
<evidence type="ECO:0000259" key="6">
    <source>
        <dbReference type="Pfam" id="PF00460"/>
    </source>
</evidence>
<dbReference type="Pfam" id="PF00460">
    <property type="entry name" value="Flg_bb_rod"/>
    <property type="match status" value="1"/>
</dbReference>
<keyword evidence="11" id="KW-1185">Reference proteome</keyword>
<proteinExistence type="inferred from homology"/>
<evidence type="ECO:0000256" key="2">
    <source>
        <dbReference type="ARBA" id="ARBA00009677"/>
    </source>
</evidence>
<evidence type="ECO:0000256" key="3">
    <source>
        <dbReference type="ARBA" id="ARBA00019015"/>
    </source>
</evidence>
<dbReference type="RefSeq" id="WP_380937745.1">
    <property type="nucleotide sequence ID" value="NZ_JBHUFC010000001.1"/>
</dbReference>
<comment type="similarity">
    <text evidence="2 5">Belongs to the flagella basal body rod proteins family.</text>
</comment>
<name>A0ABW4N7T3_9SPHN</name>